<feature type="transmembrane region" description="Helical" evidence="2">
    <location>
        <begin position="6"/>
        <end position="26"/>
    </location>
</feature>
<comment type="caution">
    <text evidence="3">The sequence shown here is derived from an EMBL/GenBank/DDBJ whole genome shotgun (WGS) entry which is preliminary data.</text>
</comment>
<dbReference type="Proteomes" id="UP001589834">
    <property type="component" value="Unassembled WGS sequence"/>
</dbReference>
<evidence type="ECO:0008006" key="5">
    <source>
        <dbReference type="Google" id="ProtNLM"/>
    </source>
</evidence>
<protein>
    <recommendedName>
        <fullName evidence="5">Type II secretion system protein GspC N-terminal domain-containing protein</fullName>
    </recommendedName>
</protein>
<keyword evidence="2" id="KW-1133">Transmembrane helix</keyword>
<dbReference type="RefSeq" id="WP_377481457.1">
    <property type="nucleotide sequence ID" value="NZ_JBHLTN010000014.1"/>
</dbReference>
<name>A0ABV6PR28_9BURK</name>
<organism evidence="3 4">
    <name type="scientific">Ottowia pentelensis</name>
    <dbReference type="NCBI Taxonomy" id="511108"/>
    <lineage>
        <taxon>Bacteria</taxon>
        <taxon>Pseudomonadati</taxon>
        <taxon>Pseudomonadota</taxon>
        <taxon>Betaproteobacteria</taxon>
        <taxon>Burkholderiales</taxon>
        <taxon>Comamonadaceae</taxon>
        <taxon>Ottowia</taxon>
    </lineage>
</organism>
<evidence type="ECO:0000313" key="4">
    <source>
        <dbReference type="Proteomes" id="UP001589834"/>
    </source>
</evidence>
<keyword evidence="4" id="KW-1185">Reference proteome</keyword>
<keyword evidence="2" id="KW-0472">Membrane</keyword>
<proteinExistence type="predicted"/>
<evidence type="ECO:0000256" key="1">
    <source>
        <dbReference type="SAM" id="MobiDB-lite"/>
    </source>
</evidence>
<evidence type="ECO:0000256" key="2">
    <source>
        <dbReference type="SAM" id="Phobius"/>
    </source>
</evidence>
<evidence type="ECO:0000313" key="3">
    <source>
        <dbReference type="EMBL" id="MFC0592294.1"/>
    </source>
</evidence>
<gene>
    <name evidence="3" type="ORF">ACFFGG_06975</name>
</gene>
<sequence>MSRLVAPIYLVAVGLMAVLLFMLWAAPGPLAAWRHWQPPPPQPPRLDDVQAAMLRPNPLATGAYPVVLDRPLFTVTRRPAAAAAAAAPAAAPAPSAIEQLALQGVVAGPTLTGVMLQEGGQTRFVRVGERVDDWVLARVQDREAVFERGGRQHRIAFNPAPGEAATSGRAAAVPMPAAAATPVVPPAAVPAAAPNPPSGISDQTRAKPAAPPTNKGPATLGGPTTLGGRSAQRTSP</sequence>
<accession>A0ABV6PR28</accession>
<feature type="region of interest" description="Disordered" evidence="1">
    <location>
        <begin position="189"/>
        <end position="236"/>
    </location>
</feature>
<keyword evidence="2" id="KW-0812">Transmembrane</keyword>
<dbReference type="EMBL" id="JBHLTN010000014">
    <property type="protein sequence ID" value="MFC0592294.1"/>
    <property type="molecule type" value="Genomic_DNA"/>
</dbReference>
<reference evidence="3 4" key="1">
    <citation type="submission" date="2024-09" db="EMBL/GenBank/DDBJ databases">
        <authorList>
            <person name="Sun Q."/>
            <person name="Mori K."/>
        </authorList>
    </citation>
    <scope>NUCLEOTIDE SEQUENCE [LARGE SCALE GENOMIC DNA]</scope>
    <source>
        <strain evidence="3 4">NCAIM B.02336</strain>
    </source>
</reference>
<dbReference type="Gene3D" id="2.30.30.830">
    <property type="match status" value="1"/>
</dbReference>
<feature type="compositionally biased region" description="Low complexity" evidence="1">
    <location>
        <begin position="216"/>
        <end position="228"/>
    </location>
</feature>